<dbReference type="EMBL" id="BGZK01000024">
    <property type="protein sequence ID" value="GBP07056.1"/>
    <property type="molecule type" value="Genomic_DNA"/>
</dbReference>
<proteinExistence type="predicted"/>
<protein>
    <submittedName>
        <fullName evidence="2">Uncharacterized protein</fullName>
    </submittedName>
</protein>
<evidence type="ECO:0000313" key="3">
    <source>
        <dbReference type="Proteomes" id="UP000299102"/>
    </source>
</evidence>
<sequence>MADQNMNNCQLKIQLQLIGTRRYNSPFLQDQIERQIECSHLASHQPNRLRWIADLNLNTRSYFKAAAQGPVKNDVRPYGWVCIINRYSCISVIWSPGNSRPTQALEGSVGDSVNGN</sequence>
<keyword evidence="3" id="KW-1185">Reference proteome</keyword>
<evidence type="ECO:0000256" key="1">
    <source>
        <dbReference type="SAM" id="MobiDB-lite"/>
    </source>
</evidence>
<dbReference type="Proteomes" id="UP000299102">
    <property type="component" value="Unassembled WGS sequence"/>
</dbReference>
<accession>A0A4C1SYL8</accession>
<organism evidence="2 3">
    <name type="scientific">Eumeta variegata</name>
    <name type="common">Bagworm moth</name>
    <name type="synonym">Eumeta japonica</name>
    <dbReference type="NCBI Taxonomy" id="151549"/>
    <lineage>
        <taxon>Eukaryota</taxon>
        <taxon>Metazoa</taxon>
        <taxon>Ecdysozoa</taxon>
        <taxon>Arthropoda</taxon>
        <taxon>Hexapoda</taxon>
        <taxon>Insecta</taxon>
        <taxon>Pterygota</taxon>
        <taxon>Neoptera</taxon>
        <taxon>Endopterygota</taxon>
        <taxon>Lepidoptera</taxon>
        <taxon>Glossata</taxon>
        <taxon>Ditrysia</taxon>
        <taxon>Tineoidea</taxon>
        <taxon>Psychidae</taxon>
        <taxon>Oiketicinae</taxon>
        <taxon>Eumeta</taxon>
    </lineage>
</organism>
<reference evidence="2 3" key="1">
    <citation type="journal article" date="2019" name="Commun. Biol.">
        <title>The bagworm genome reveals a unique fibroin gene that provides high tensile strength.</title>
        <authorList>
            <person name="Kono N."/>
            <person name="Nakamura H."/>
            <person name="Ohtoshi R."/>
            <person name="Tomita M."/>
            <person name="Numata K."/>
            <person name="Arakawa K."/>
        </authorList>
    </citation>
    <scope>NUCLEOTIDE SEQUENCE [LARGE SCALE GENOMIC DNA]</scope>
</reference>
<name>A0A4C1SYL8_EUMVA</name>
<feature type="region of interest" description="Disordered" evidence="1">
    <location>
        <begin position="97"/>
        <end position="116"/>
    </location>
</feature>
<evidence type="ECO:0000313" key="2">
    <source>
        <dbReference type="EMBL" id="GBP07056.1"/>
    </source>
</evidence>
<gene>
    <name evidence="2" type="ORF">EVAR_4470_1</name>
</gene>
<dbReference type="AlphaFoldDB" id="A0A4C1SYL8"/>
<comment type="caution">
    <text evidence="2">The sequence shown here is derived from an EMBL/GenBank/DDBJ whole genome shotgun (WGS) entry which is preliminary data.</text>
</comment>